<dbReference type="EMBL" id="JAUQSX010000002">
    <property type="protein sequence ID" value="MDO7845919.1"/>
    <property type="molecule type" value="Genomic_DNA"/>
</dbReference>
<sequence>MMHFFALAARAARLLRLAAPVVLLLAMVLAGAARAQAPAWAGATSGSPAPTNGTSVVTATAVNAAGEVLVAGYFTGTVAFGSITLSSAGSEDLFVAKYRPASGTWAWAYRGGGSSDDRAQGLAVSGSAVYVTGYLTNNFADASGVTLADNRPAATAAATVRGTSTTSSNDLLLARYNDNTIDASLAWTQVGGGTGSDQGAGVAVSGNSVYVTGYLTNNFTDGNTGRLGSDGTATTITGLTTVRGASSTSSQDVLLARYTDNTTAGSLAWVQVGGGRGTDQGAGVAVSGSAVYVTGYLTNNFADVNIGRLGSNGTATSTTGLTQVRGTSTTSSNDLLLARYNDNTTAGSLAWVQVGGGSGTDQGAGVAVSGNTVYVAGYLTNTFNDGNAVRLGSSGTAANGTGLTTVRGTSTTSSNDVLLARYTDNTTAAAYNWAQVGGGSGTDQGTGVAVGNGAVYVTGYLANDLADNNAVRLGSNGSATTATGLTQVRGTSTSSSNDVLLAKYTDPGASGGTFGWAQVGGGTGTDQGAGVAVSGAAVYVGGYVGSSPSASFGAATNSPLLGTVGNRAVLATATDAGTTGSWARVDATLNGGTSVVTATAANAAGEVLVAGYFTGQVAFGSITLSSAGSQDLFVAKYQPASGTWAWAYRGGGTEDDRAQGLAVSGSAVYVTGYIINTFADASGVTLADNRPATAAAAAVRGTSPTNSQDLLLARYTDSGPSAALAWTQVGGGTGSDQGAGVAVSGSSVYVTGAIANDFDDNYTVRLGSDGTATTTAGLTTVRGASAYVSQDILLAKYTDNTTSATYNWAQVGGGTLSEQGNAVAVSGSAVYVTGYIYNNSIDDAAVCLGSDGTATSTTGLTTVRGIGGDDSNDLLLARYTDAGPSASLAWVQVGGGDDTDQGLGVAVSGTAVYVTGAIANGFADENAVRLGRNGAATFATGLTRVRGTSISVGTDVLLARYTDNTTSASLAWVQVGGSVGTDQGQAVAVRGTAVYVTGYLTNDLSDASTVRFGSDGSARDGTGLTAVPGASAATSQDVLLAKYTDNTTSATYNWAQVGGGTSGDQGLSVAVSGQQVYVGGSVVPAATFGPTTLAQPAGSQTLVLARLTEPAPAPLPVELTQFTATPAGPAAVRLAWATATEKNSARFEVERSLDGRAFARIGTVAAAGNSSSARAYELLDAKLPADAATLYYRLRQVDADGSFSYSPVRTVGLTGAAAGLSLYPNPAHGGAATLTGAAPGAAVTVVDALGRPVTTATADASGTARLALPAGLPAGVYVVRAGPKAVRLTVE</sequence>
<evidence type="ECO:0000256" key="1">
    <source>
        <dbReference type="SAM" id="SignalP"/>
    </source>
</evidence>
<proteinExistence type="predicted"/>
<evidence type="ECO:0000313" key="3">
    <source>
        <dbReference type="Proteomes" id="UP001167796"/>
    </source>
</evidence>
<dbReference type="Proteomes" id="UP001167796">
    <property type="component" value="Unassembled WGS sequence"/>
</dbReference>
<dbReference type="NCBIfam" id="TIGR04183">
    <property type="entry name" value="Por_Secre_tail"/>
    <property type="match status" value="1"/>
</dbReference>
<feature type="signal peptide" evidence="1">
    <location>
        <begin position="1"/>
        <end position="35"/>
    </location>
</feature>
<protein>
    <submittedName>
        <fullName evidence="2">T9SS type A sorting domain-containing protein</fullName>
    </submittedName>
</protein>
<comment type="caution">
    <text evidence="2">The sequence shown here is derived from an EMBL/GenBank/DDBJ whole genome shotgun (WGS) entry which is preliminary data.</text>
</comment>
<evidence type="ECO:0000313" key="2">
    <source>
        <dbReference type="EMBL" id="MDO7845919.1"/>
    </source>
</evidence>
<dbReference type="InterPro" id="IPR026444">
    <property type="entry name" value="Secre_tail"/>
</dbReference>
<dbReference type="RefSeq" id="WP_305010606.1">
    <property type="nucleotide sequence ID" value="NZ_JAUQSX010000002.1"/>
</dbReference>
<gene>
    <name evidence="2" type="ORF">Q5H92_06095</name>
</gene>
<keyword evidence="1" id="KW-0732">Signal</keyword>
<dbReference type="InterPro" id="IPR013783">
    <property type="entry name" value="Ig-like_fold"/>
</dbReference>
<feature type="chain" id="PRO_5045251714" evidence="1">
    <location>
        <begin position="36"/>
        <end position="1291"/>
    </location>
</feature>
<accession>A0ABT9A7U8</accession>
<keyword evidence="3" id="KW-1185">Reference proteome</keyword>
<reference evidence="2" key="1">
    <citation type="submission" date="2023-07" db="EMBL/GenBank/DDBJ databases">
        <authorList>
            <person name="Kim M.K."/>
        </authorList>
    </citation>
    <scope>NUCLEOTIDE SEQUENCE</scope>
    <source>
        <strain evidence="2">M29</strain>
    </source>
</reference>
<dbReference type="Gene3D" id="2.60.40.10">
    <property type="entry name" value="Immunoglobulins"/>
    <property type="match status" value="1"/>
</dbReference>
<organism evidence="2 3">
    <name type="scientific">Hymenobacter mellowenesis</name>
    <dbReference type="NCBI Taxonomy" id="3063995"/>
    <lineage>
        <taxon>Bacteria</taxon>
        <taxon>Pseudomonadati</taxon>
        <taxon>Bacteroidota</taxon>
        <taxon>Cytophagia</taxon>
        <taxon>Cytophagales</taxon>
        <taxon>Hymenobacteraceae</taxon>
        <taxon>Hymenobacter</taxon>
    </lineage>
</organism>
<name>A0ABT9A7U8_9BACT</name>